<proteinExistence type="predicted"/>
<keyword evidence="1" id="KW-1133">Transmembrane helix</keyword>
<feature type="transmembrane region" description="Helical" evidence="1">
    <location>
        <begin position="6"/>
        <end position="23"/>
    </location>
</feature>
<evidence type="ECO:0000313" key="2">
    <source>
        <dbReference type="EMBL" id="QBK87380.1"/>
    </source>
</evidence>
<gene>
    <name evidence="2" type="ORF">LCMAC201_02900</name>
</gene>
<keyword evidence="1" id="KW-0472">Membrane</keyword>
<organism evidence="2">
    <name type="scientific">Marseillevirus LCMAC201</name>
    <dbReference type="NCBI Taxonomy" id="2506605"/>
    <lineage>
        <taxon>Viruses</taxon>
        <taxon>Varidnaviria</taxon>
        <taxon>Bamfordvirae</taxon>
        <taxon>Nucleocytoviricota</taxon>
        <taxon>Megaviricetes</taxon>
        <taxon>Pimascovirales</taxon>
        <taxon>Pimascovirales incertae sedis</taxon>
        <taxon>Marseilleviridae</taxon>
    </lineage>
</organism>
<name>A0A481YWJ0_9VIRU</name>
<accession>A0A481YWJ0</accession>
<protein>
    <submittedName>
        <fullName evidence="2">Uncharacterized protein</fullName>
    </submittedName>
</protein>
<dbReference type="EMBL" id="MK500350">
    <property type="protein sequence ID" value="QBK87380.1"/>
    <property type="molecule type" value="Genomic_DNA"/>
</dbReference>
<sequence>MIIYAVYVLGVIVILYFLINKEYARLDAGRVYKVKEAKQGVAIDKNYFYAISNSVIGKYLKKSGKRVLRKKLPFKHLNGGKIINGDLVVVNNPAGQPKDNAIVWIDPVTLNVIDIMQLPHLQGSLTWVDWHWDKWWICDAYYKKKVKNTTIYCFDQDWNPQGYWKLPKKVVESIEPYSLSGGAWFGEYLCVTGHDKPEMYILQMPADKVHAKLLKTVQICFNGQGFAFERGKGHLYAWGIRRNSVVRCSIDLEN</sequence>
<evidence type="ECO:0000256" key="1">
    <source>
        <dbReference type="SAM" id="Phobius"/>
    </source>
</evidence>
<reference evidence="2" key="1">
    <citation type="journal article" date="2019" name="MBio">
        <title>Virus Genomes from Deep Sea Sediments Expand the Ocean Megavirome and Support Independent Origins of Viral Gigantism.</title>
        <authorList>
            <person name="Backstrom D."/>
            <person name="Yutin N."/>
            <person name="Jorgensen S.L."/>
            <person name="Dharamshi J."/>
            <person name="Homa F."/>
            <person name="Zaremba-Niedwiedzka K."/>
            <person name="Spang A."/>
            <person name="Wolf Y.I."/>
            <person name="Koonin E.V."/>
            <person name="Ettema T.J."/>
        </authorList>
    </citation>
    <scope>NUCLEOTIDE SEQUENCE</scope>
</reference>
<keyword evidence="1" id="KW-0812">Transmembrane</keyword>
<dbReference type="SUPFAM" id="SSF75011">
    <property type="entry name" value="3-carboxy-cis,cis-mucoante lactonizing enzyme"/>
    <property type="match status" value="1"/>
</dbReference>